<reference evidence="2" key="1">
    <citation type="submission" date="2025-08" db="UniProtKB">
        <authorList>
            <consortium name="Ensembl"/>
        </authorList>
    </citation>
    <scope>IDENTIFICATION</scope>
</reference>
<evidence type="ECO:0000313" key="2">
    <source>
        <dbReference type="Ensembl" id="ENSNPEP00000015373.1"/>
    </source>
</evidence>
<dbReference type="InterPro" id="IPR020339">
    <property type="entry name" value="C20orf85-like"/>
</dbReference>
<feature type="compositionally biased region" description="Basic and acidic residues" evidence="1">
    <location>
        <begin position="58"/>
        <end position="83"/>
    </location>
</feature>
<feature type="region of interest" description="Disordered" evidence="1">
    <location>
        <begin position="1"/>
        <end position="83"/>
    </location>
</feature>
<dbReference type="PANTHER" id="PTHR31909:SF2">
    <property type="entry name" value="RIKEN CDNA 2410004P03 GENE"/>
    <property type="match status" value="1"/>
</dbReference>
<evidence type="ECO:0000313" key="3">
    <source>
        <dbReference type="Proteomes" id="UP000694420"/>
    </source>
</evidence>
<dbReference type="PANTHER" id="PTHR31909">
    <property type="entry name" value="CHROMOSOME 20 ORF85 FAMILY MEMBER"/>
    <property type="match status" value="1"/>
</dbReference>
<reference evidence="2" key="2">
    <citation type="submission" date="2025-09" db="UniProtKB">
        <authorList>
            <consortium name="Ensembl"/>
        </authorList>
    </citation>
    <scope>IDENTIFICATION</scope>
</reference>
<sequence length="138" mass="14916">MDGTGGSPGLRGAPSSRCQAAGAAHPARGGDPARCGRAAPRGRAAPPAQPMPQPGPAHGDRVWRERLEAERRGRNSWKKEQKPLPEYVPVFSDIVPNSTNQVVGSRMNTELGKTLANMDYFFSGSRRKQKLEDELLPS</sequence>
<feature type="compositionally biased region" description="Low complexity" evidence="1">
    <location>
        <begin position="26"/>
        <end position="46"/>
    </location>
</feature>
<evidence type="ECO:0000256" key="1">
    <source>
        <dbReference type="SAM" id="MobiDB-lite"/>
    </source>
</evidence>
<dbReference type="AlphaFoldDB" id="A0A8C6ZIA4"/>
<name>A0A8C6ZIA4_NOTPE</name>
<proteinExistence type="predicted"/>
<accession>A0A8C6ZIA4</accession>
<dbReference type="Proteomes" id="UP000694420">
    <property type="component" value="Unplaced"/>
</dbReference>
<dbReference type="Ensembl" id="ENSNPET00000015754.1">
    <property type="protein sequence ID" value="ENSNPEP00000015373.1"/>
    <property type="gene ID" value="ENSNPEG00000011476.1"/>
</dbReference>
<keyword evidence="3" id="KW-1185">Reference proteome</keyword>
<protein>
    <submittedName>
        <fullName evidence="2">Uncharacterized protein</fullName>
    </submittedName>
</protein>
<organism evidence="2 3">
    <name type="scientific">Nothoprocta perdicaria</name>
    <name type="common">Chilean tinamou</name>
    <name type="synonym">Crypturus perdicarius</name>
    <dbReference type="NCBI Taxonomy" id="30464"/>
    <lineage>
        <taxon>Eukaryota</taxon>
        <taxon>Metazoa</taxon>
        <taxon>Chordata</taxon>
        <taxon>Craniata</taxon>
        <taxon>Vertebrata</taxon>
        <taxon>Euteleostomi</taxon>
        <taxon>Archelosauria</taxon>
        <taxon>Archosauria</taxon>
        <taxon>Dinosauria</taxon>
        <taxon>Saurischia</taxon>
        <taxon>Theropoda</taxon>
        <taxon>Coelurosauria</taxon>
        <taxon>Aves</taxon>
        <taxon>Palaeognathae</taxon>
        <taxon>Tinamiformes</taxon>
        <taxon>Tinamidae</taxon>
        <taxon>Nothoprocta</taxon>
    </lineage>
</organism>